<dbReference type="PANTHER" id="PTHR37943:SF1">
    <property type="entry name" value="PROTEIN VES"/>
    <property type="match status" value="1"/>
</dbReference>
<accession>A0A6M1S1I3</accession>
<dbReference type="EMBL" id="JAAKZH010000004">
    <property type="protein sequence ID" value="NGO65139.1"/>
    <property type="molecule type" value="Genomic_DNA"/>
</dbReference>
<dbReference type="AlphaFoldDB" id="A0A6M1S1I3"/>
<dbReference type="InterPro" id="IPR014710">
    <property type="entry name" value="RmlC-like_jellyroll"/>
</dbReference>
<reference evidence="1 2" key="1">
    <citation type="submission" date="2020-02" db="EMBL/GenBank/DDBJ databases">
        <title>Genome sequence of the type strain CCBAU10050 of Rhizobium daejeonense.</title>
        <authorList>
            <person name="Gao J."/>
            <person name="Sun J."/>
        </authorList>
    </citation>
    <scope>NUCLEOTIDE SEQUENCE [LARGE SCALE GENOMIC DNA]</scope>
    <source>
        <strain evidence="1 2">CCBAU10050</strain>
    </source>
</reference>
<dbReference type="RefSeq" id="WP_163902507.1">
    <property type="nucleotide sequence ID" value="NZ_CP048427.1"/>
</dbReference>
<sequence length="192" mass="20927">MELLRFDNLVAVPWRNGGGLTRELAIHLDGEIHPEFLWRVSMATVGGPGPFSRFDGIDRTIAVLQGEGIVLASGEGETVLRRNSAPYSFAGETLIDASVVSGETTDLNVMTRRGHFAHVMKRLVIGEPLAIEVGCDEMLIVFNGEVDVETSENRLTARPLDTLTGLKRGTGLHLLPSAQEEVFLIELYRASA</sequence>
<evidence type="ECO:0000313" key="2">
    <source>
        <dbReference type="Proteomes" id="UP000477849"/>
    </source>
</evidence>
<name>A0A6M1S1I3_9HYPH</name>
<organism evidence="1 2">
    <name type="scientific">Rhizobium daejeonense</name>
    <dbReference type="NCBI Taxonomy" id="240521"/>
    <lineage>
        <taxon>Bacteria</taxon>
        <taxon>Pseudomonadati</taxon>
        <taxon>Pseudomonadota</taxon>
        <taxon>Alphaproteobacteria</taxon>
        <taxon>Hyphomicrobiales</taxon>
        <taxon>Rhizobiaceae</taxon>
        <taxon>Rhizobium/Agrobacterium group</taxon>
        <taxon>Rhizobium</taxon>
    </lineage>
</organism>
<gene>
    <name evidence="1" type="ORF">G6N76_15830</name>
</gene>
<dbReference type="SUPFAM" id="SSF51182">
    <property type="entry name" value="RmlC-like cupins"/>
    <property type="match status" value="1"/>
</dbReference>
<comment type="caution">
    <text evidence="1">The sequence shown here is derived from an EMBL/GenBank/DDBJ whole genome shotgun (WGS) entry which is preliminary data.</text>
</comment>
<dbReference type="InterPro" id="IPR011051">
    <property type="entry name" value="RmlC_Cupin_sf"/>
</dbReference>
<dbReference type="InterPro" id="IPR010282">
    <property type="entry name" value="Uncharacterised_HutD/Ves"/>
</dbReference>
<dbReference type="Proteomes" id="UP000477849">
    <property type="component" value="Unassembled WGS sequence"/>
</dbReference>
<proteinExistence type="predicted"/>
<keyword evidence="2" id="KW-1185">Reference proteome</keyword>
<protein>
    <submittedName>
        <fullName evidence="1">HutD family protein</fullName>
    </submittedName>
</protein>
<dbReference type="Gene3D" id="2.60.120.10">
    <property type="entry name" value="Jelly Rolls"/>
    <property type="match status" value="1"/>
</dbReference>
<dbReference type="CDD" id="cd20293">
    <property type="entry name" value="cupin_HutD_N"/>
    <property type="match status" value="1"/>
</dbReference>
<dbReference type="PANTHER" id="PTHR37943">
    <property type="entry name" value="PROTEIN VES"/>
    <property type="match status" value="1"/>
</dbReference>
<evidence type="ECO:0000313" key="1">
    <source>
        <dbReference type="EMBL" id="NGO65139.1"/>
    </source>
</evidence>
<dbReference type="Pfam" id="PF05962">
    <property type="entry name" value="HutD"/>
    <property type="match status" value="1"/>
</dbReference>